<evidence type="ECO:0000256" key="1">
    <source>
        <dbReference type="SAM" id="MobiDB-lite"/>
    </source>
</evidence>
<proteinExistence type="predicted"/>
<dbReference type="eggNOG" id="KOG1187">
    <property type="taxonomic scope" value="Eukaryota"/>
</dbReference>
<dbReference type="SMR" id="A0A1D6GSA0"/>
<dbReference type="PaxDb" id="4577-GRMZM2G134629_P01"/>
<feature type="compositionally biased region" description="Basic and acidic residues" evidence="1">
    <location>
        <begin position="165"/>
        <end position="174"/>
    </location>
</feature>
<dbReference type="ExpressionAtlas" id="A0A1D6GSA0">
    <property type="expression patterns" value="baseline and differential"/>
</dbReference>
<accession>A0A1D6GSA0</accession>
<dbReference type="EMBL" id="CM000781">
    <property type="protein sequence ID" value="AQK65926.1"/>
    <property type="molecule type" value="Genomic_DNA"/>
</dbReference>
<organism evidence="2">
    <name type="scientific">Zea mays</name>
    <name type="common">Maize</name>
    <dbReference type="NCBI Taxonomy" id="4577"/>
    <lineage>
        <taxon>Eukaryota</taxon>
        <taxon>Viridiplantae</taxon>
        <taxon>Streptophyta</taxon>
        <taxon>Embryophyta</taxon>
        <taxon>Tracheophyta</taxon>
        <taxon>Spermatophyta</taxon>
        <taxon>Magnoliopsida</taxon>
        <taxon>Liliopsida</taxon>
        <taxon>Poales</taxon>
        <taxon>Poaceae</taxon>
        <taxon>PACMAD clade</taxon>
        <taxon>Panicoideae</taxon>
        <taxon>Andropogonodae</taxon>
        <taxon>Andropogoneae</taxon>
        <taxon>Tripsacinae</taxon>
        <taxon>Zea</taxon>
    </lineage>
</organism>
<evidence type="ECO:0000313" key="2">
    <source>
        <dbReference type="EMBL" id="AQK65926.1"/>
    </source>
</evidence>
<sequence length="283" mass="30566">MLASSLNPARSPWKGPPPPPRIRVPAILHLGSASASTLPARSPWKGPPPVDLAPTALVLYTGEKFPSKYLGQTSSPRISLAIHGSGPAPDSARVKGQYSAWAALSAALVAYRCLSGSPKNRLDMSAVVQALEPLLDLDDDVPMAPLGHADPVVLFVAAAAEENKERAPRKDVLGHRRRPMSPKASPRKHPSAGTKDEFWVWHLPADQKTRLSLGDVVQAFCCYDEMRCRVSPPSVSGSCGSSSADPYGVPEFRWRGIRRYKQFRSVDTNMSTGDDSALGQRLK</sequence>
<reference evidence="2" key="1">
    <citation type="submission" date="2015-12" db="EMBL/GenBank/DDBJ databases">
        <title>Update maize B73 reference genome by single molecule sequencing technologies.</title>
        <authorList>
            <consortium name="Maize Genome Sequencing Project"/>
            <person name="Ware D."/>
        </authorList>
    </citation>
    <scope>NUCLEOTIDE SEQUENCE</scope>
    <source>
        <tissue evidence="2">Seedling</tissue>
    </source>
</reference>
<feature type="region of interest" description="Disordered" evidence="1">
    <location>
        <begin position="165"/>
        <end position="193"/>
    </location>
</feature>
<name>A0A1D6GSA0_MAIZE</name>
<dbReference type="InParanoid" id="A0A1D6GSA0"/>
<feature type="region of interest" description="Disordered" evidence="1">
    <location>
        <begin position="1"/>
        <end position="22"/>
    </location>
</feature>
<protein>
    <submittedName>
        <fullName evidence="2">Uncharacterized protein</fullName>
    </submittedName>
</protein>
<dbReference type="AlphaFoldDB" id="A0A1D6GSA0"/>
<gene>
    <name evidence="2" type="ORF">ZEAMMB73_Zm00001d014333</name>
</gene>
<feature type="compositionally biased region" description="Basic residues" evidence="1">
    <location>
        <begin position="175"/>
        <end position="190"/>
    </location>
</feature>